<evidence type="ECO:0000256" key="4">
    <source>
        <dbReference type="ARBA" id="ARBA00022989"/>
    </source>
</evidence>
<keyword evidence="7" id="KW-0175">Coiled coil</keyword>
<accession>A0ABS5HYP1</accession>
<evidence type="ECO:0000256" key="8">
    <source>
        <dbReference type="SAM" id="Phobius"/>
    </source>
</evidence>
<feature type="signal peptide" evidence="9">
    <location>
        <begin position="1"/>
        <end position="18"/>
    </location>
</feature>
<dbReference type="PIRSF" id="PIRSF037714">
    <property type="entry name" value="TolR"/>
    <property type="match status" value="1"/>
</dbReference>
<feature type="transmembrane region" description="Helical" evidence="8">
    <location>
        <begin position="277"/>
        <end position="302"/>
    </location>
</feature>
<dbReference type="InterPro" id="IPR002898">
    <property type="entry name" value="MotA_ExbB_proton_chnl"/>
</dbReference>
<keyword evidence="2" id="KW-1003">Cell membrane</keyword>
<dbReference type="RefSeq" id="WP_153660552.1">
    <property type="nucleotide sequence ID" value="NZ_JAAIKR010000001.1"/>
</dbReference>
<feature type="transmembrane region" description="Helical" evidence="8">
    <location>
        <begin position="415"/>
        <end position="436"/>
    </location>
</feature>
<evidence type="ECO:0000256" key="2">
    <source>
        <dbReference type="ARBA" id="ARBA00022475"/>
    </source>
</evidence>
<keyword evidence="6" id="KW-0813">Transport</keyword>
<feature type="coiled-coil region" evidence="7">
    <location>
        <begin position="46"/>
        <end position="98"/>
    </location>
</feature>
<keyword evidence="9" id="KW-0732">Signal</keyword>
<comment type="subcellular location">
    <subcellularLocation>
        <location evidence="1">Cell membrane</location>
        <topology evidence="1">Multi-pass membrane protein</topology>
    </subcellularLocation>
    <subcellularLocation>
        <location evidence="6">Membrane</location>
        <topology evidence="6">Multi-pass membrane protein</topology>
    </subcellularLocation>
</comment>
<gene>
    <name evidence="11" type="ORF">G3R48_02725</name>
</gene>
<keyword evidence="5 8" id="KW-0472">Membrane</keyword>
<evidence type="ECO:0000256" key="5">
    <source>
        <dbReference type="ARBA" id="ARBA00023136"/>
    </source>
</evidence>
<evidence type="ECO:0000313" key="12">
    <source>
        <dbReference type="Proteomes" id="UP000811844"/>
    </source>
</evidence>
<feature type="transmembrane region" description="Helical" evidence="8">
    <location>
        <begin position="371"/>
        <end position="395"/>
    </location>
</feature>
<keyword evidence="11" id="KW-0969">Cilium</keyword>
<evidence type="ECO:0000259" key="10">
    <source>
        <dbReference type="Pfam" id="PF01618"/>
    </source>
</evidence>
<evidence type="ECO:0000256" key="7">
    <source>
        <dbReference type="SAM" id="Coils"/>
    </source>
</evidence>
<dbReference type="InterPro" id="IPR050790">
    <property type="entry name" value="ExbB/TolQ_transport"/>
</dbReference>
<evidence type="ECO:0000256" key="1">
    <source>
        <dbReference type="ARBA" id="ARBA00004651"/>
    </source>
</evidence>
<evidence type="ECO:0000256" key="6">
    <source>
        <dbReference type="RuleBase" id="RU004057"/>
    </source>
</evidence>
<evidence type="ECO:0000256" key="9">
    <source>
        <dbReference type="SAM" id="SignalP"/>
    </source>
</evidence>
<proteinExistence type="inferred from homology"/>
<reference evidence="11 12" key="1">
    <citation type="submission" date="2020-02" db="EMBL/GenBank/DDBJ databases">
        <title>Shewanella WXL01 sp. nov., a marine bacterium isolated from green algae in Luhuitou Fringing Reef (Northern South China Sea).</title>
        <authorList>
            <person name="Wang X."/>
        </authorList>
    </citation>
    <scope>NUCLEOTIDE SEQUENCE [LARGE SCALE GENOMIC DNA]</scope>
    <source>
        <strain evidence="11 12">MCCC 1A01895</strain>
    </source>
</reference>
<keyword evidence="6" id="KW-0653">Protein transport</keyword>
<organism evidence="11 12">
    <name type="scientific">Shewanella intestini</name>
    <dbReference type="NCBI Taxonomy" id="2017544"/>
    <lineage>
        <taxon>Bacteria</taxon>
        <taxon>Pseudomonadati</taxon>
        <taxon>Pseudomonadota</taxon>
        <taxon>Gammaproteobacteria</taxon>
        <taxon>Alteromonadales</taxon>
        <taxon>Shewanellaceae</taxon>
        <taxon>Shewanella</taxon>
    </lineage>
</organism>
<feature type="chain" id="PRO_5047290888" evidence="9">
    <location>
        <begin position="19"/>
        <end position="471"/>
    </location>
</feature>
<dbReference type="EMBL" id="JAAIKR010000001">
    <property type="protein sequence ID" value="MBR9726907.1"/>
    <property type="molecule type" value="Genomic_DNA"/>
</dbReference>
<dbReference type="PANTHER" id="PTHR30625">
    <property type="entry name" value="PROTEIN TOLQ"/>
    <property type="match status" value="1"/>
</dbReference>
<dbReference type="PANTHER" id="PTHR30625:SF11">
    <property type="entry name" value="MOTA_TOLQ_EXBB PROTON CHANNEL DOMAIN-CONTAINING PROTEIN"/>
    <property type="match status" value="1"/>
</dbReference>
<dbReference type="InterPro" id="IPR017270">
    <property type="entry name" value="MotA/TolQ/ExbB-rel"/>
</dbReference>
<keyword evidence="11" id="KW-0282">Flagellum</keyword>
<protein>
    <submittedName>
        <fullName evidence="11">Flagellar motor protein MotA</fullName>
    </submittedName>
</protein>
<keyword evidence="12" id="KW-1185">Reference proteome</keyword>
<comment type="caution">
    <text evidence="11">The sequence shown here is derived from an EMBL/GenBank/DDBJ whole genome shotgun (WGS) entry which is preliminary data.</text>
</comment>
<keyword evidence="11" id="KW-0966">Cell projection</keyword>
<keyword evidence="3 8" id="KW-0812">Transmembrane</keyword>
<dbReference type="Proteomes" id="UP000811844">
    <property type="component" value="Unassembled WGS sequence"/>
</dbReference>
<keyword evidence="4 8" id="KW-1133">Transmembrane helix</keyword>
<name>A0ABS5HYP1_9GAMM</name>
<feature type="domain" description="MotA/TolQ/ExbB proton channel" evidence="10">
    <location>
        <begin position="338"/>
        <end position="452"/>
    </location>
</feature>
<dbReference type="Pfam" id="PF01618">
    <property type="entry name" value="MotA_ExbB"/>
    <property type="match status" value="1"/>
</dbReference>
<comment type="similarity">
    <text evidence="6">Belongs to the exbB/tolQ family.</text>
</comment>
<sequence length="471" mass="51873">MRTLLMLFLLCSSSVVVASTQLTNNQAAAKEDLKYQQVDKTVAANAKQLNLENKQWRERLHNEISQVKNDEAQLARRLKDKQKQLQQLNASITEFTAKKQHLTVQYKAAVDDLELVKGTYQKGLTTLSAQWQHAPTRLVNDKRNDALLAAIADKDFPSVPVLDKLVKFAINDMQLTGKITNNDTVVATADGSVSNRNVSVVGGLMAVLADKPYGYLELSETTPLAVIPAKSATSKQLAQWIKQTSSLLPMDLSQGEMLSAVGHQQTLAQWIEKGGEVLWPILILAALGLIIIIWRGALLFYWRPMPEYLANQASMANENNLTQVKQQLKNIKRTPSAKALADAIANSSNIESMDQRLQNAMLKQMSAFERGLGFIALLAAMAPMLGLLGTVSGMIETFQSLTQFGNSDPKLLSEGISKALITTQAGLIVALPLLLLHYPLKRRAQKLSLDMERQASLLLAQHLDQGELNVD</sequence>
<evidence type="ECO:0000313" key="11">
    <source>
        <dbReference type="EMBL" id="MBR9726907.1"/>
    </source>
</evidence>
<evidence type="ECO:0000256" key="3">
    <source>
        <dbReference type="ARBA" id="ARBA00022692"/>
    </source>
</evidence>